<name>A0A1W1HHS9_9BACT</name>
<proteinExistence type="predicted"/>
<dbReference type="Proteomes" id="UP000191931">
    <property type="component" value="Unassembled WGS sequence"/>
</dbReference>
<evidence type="ECO:0000313" key="2">
    <source>
        <dbReference type="Proteomes" id="UP000191931"/>
    </source>
</evidence>
<organism evidence="1 2">
    <name type="scientific">Desulfamplus magnetovallimortis</name>
    <dbReference type="NCBI Taxonomy" id="1246637"/>
    <lineage>
        <taxon>Bacteria</taxon>
        <taxon>Pseudomonadati</taxon>
        <taxon>Thermodesulfobacteriota</taxon>
        <taxon>Desulfobacteria</taxon>
        <taxon>Desulfobacterales</taxon>
        <taxon>Desulfobacteraceae</taxon>
        <taxon>Desulfamplus</taxon>
    </lineage>
</organism>
<accession>A0A1W1HHS9</accession>
<keyword evidence="2" id="KW-1185">Reference proteome</keyword>
<dbReference type="EMBL" id="FWEV01000295">
    <property type="protein sequence ID" value="SLM31983.1"/>
    <property type="molecule type" value="Genomic_DNA"/>
</dbReference>
<dbReference type="OrthoDB" id="5759645at2"/>
<evidence type="ECO:0000313" key="1">
    <source>
        <dbReference type="EMBL" id="SLM31983.1"/>
    </source>
</evidence>
<dbReference type="RefSeq" id="WP_080801332.1">
    <property type="nucleotide sequence ID" value="NZ_LT828542.1"/>
</dbReference>
<sequence>MKSETDKTDWHRLWGLMVAPLFERLGCEVTVEFDLSLFLECISQNRIYDFNILTPVRFIVTNDFDHPVLGLFSNKTEQIEKSTQRLKQDDWLLKKISSYLNALYNHYSLEGVHMPYTHEMFIKEHFPADLYEQFMLGKEKGLQKGLQEGRQEGELIGNITALQKVLKCQIATKEELRAKSIEELQAIVGELEKQIN</sequence>
<dbReference type="AlphaFoldDB" id="A0A1W1HHS9"/>
<protein>
    <recommendedName>
        <fullName evidence="3">Flagellar assembly protein H</fullName>
    </recommendedName>
</protein>
<reference evidence="1 2" key="1">
    <citation type="submission" date="2017-03" db="EMBL/GenBank/DDBJ databases">
        <authorList>
            <person name="Afonso C.L."/>
            <person name="Miller P.J."/>
            <person name="Scott M.A."/>
            <person name="Spackman E."/>
            <person name="Goraichik I."/>
            <person name="Dimitrov K.M."/>
            <person name="Suarez D.L."/>
            <person name="Swayne D.E."/>
        </authorList>
    </citation>
    <scope>NUCLEOTIDE SEQUENCE [LARGE SCALE GENOMIC DNA]</scope>
    <source>
        <strain evidence="1">PRJEB14757</strain>
    </source>
</reference>
<gene>
    <name evidence="1" type="ORF">MTBBW1_520010</name>
</gene>
<evidence type="ECO:0008006" key="3">
    <source>
        <dbReference type="Google" id="ProtNLM"/>
    </source>
</evidence>